<reference evidence="2" key="1">
    <citation type="journal article" date="2015" name="Sci. Rep.">
        <title>Spliced leader RNA trans-splicing discovered in copepods.</title>
        <authorList>
            <person name="Yang F."/>
            <person name="Xu D."/>
            <person name="Zhuang Y."/>
            <person name="Yi X."/>
            <person name="Huang Y."/>
            <person name="Chen H."/>
            <person name="Lin S."/>
            <person name="Campbell D.A."/>
            <person name="Sturm N.R."/>
            <person name="Liu G."/>
            <person name="Zhang H."/>
        </authorList>
    </citation>
    <scope>NUCLEOTIDE SEQUENCE</scope>
</reference>
<dbReference type="GO" id="GO:0005739">
    <property type="term" value="C:mitochondrion"/>
    <property type="evidence" value="ECO:0007669"/>
    <property type="project" value="GOC"/>
</dbReference>
<proteinExistence type="evidence at transcript level"/>
<dbReference type="PANTHER" id="PTHR13156:SF0">
    <property type="entry name" value="NADH DEHYDROGENASE [UBIQUINONE] IRON-SULFUR PROTEIN 6, MITOCHONDRIAL"/>
    <property type="match status" value="1"/>
</dbReference>
<name>A0A0U2LG59_9MAXI</name>
<organism evidence="2">
    <name type="scientific">Pseudodiaptomus poplesia</name>
    <dbReference type="NCBI Taxonomy" id="213370"/>
    <lineage>
        <taxon>Eukaryota</taxon>
        <taxon>Metazoa</taxon>
        <taxon>Ecdysozoa</taxon>
        <taxon>Arthropoda</taxon>
        <taxon>Crustacea</taxon>
        <taxon>Multicrustacea</taxon>
        <taxon>Hexanauplia</taxon>
        <taxon>Copepoda</taxon>
        <taxon>Calanoida</taxon>
        <taxon>Pseudodiaptomidae</taxon>
        <taxon>Pseudodiaptomus</taxon>
    </lineage>
</organism>
<dbReference type="FunFam" id="2.60.260.40:FF:000003">
    <property type="entry name" value="NADH dehydrogenase [ubiquinone] iron-sulfur protein 6, mitochondrial"/>
    <property type="match status" value="1"/>
</dbReference>
<sequence length="122" mass="13337">MSSLTRGFVKLTRRSGAINSCCRLSLSPACNDVPTHTGQTFDNNDPRNVRFDVTGLKKQTNTQWAIDLIASVPPKKVSQRIVACDGGGGALGHPKVFINLDQEGPHSCIYCGLRFQHDHAHH</sequence>
<evidence type="ECO:0000313" key="2">
    <source>
        <dbReference type="EMBL" id="ALS04856.1"/>
    </source>
</evidence>
<dbReference type="EMBL" id="KT755022">
    <property type="protein sequence ID" value="ALS04856.1"/>
    <property type="molecule type" value="mRNA"/>
</dbReference>
<feature type="domain" description="Zinc finger CHCC-type" evidence="1">
    <location>
        <begin position="79"/>
        <end position="115"/>
    </location>
</feature>
<dbReference type="GO" id="GO:0006120">
    <property type="term" value="P:mitochondrial electron transport, NADH to ubiquinone"/>
    <property type="evidence" value="ECO:0007669"/>
    <property type="project" value="TreeGrafter"/>
</dbReference>
<dbReference type="InterPro" id="IPR019401">
    <property type="entry name" value="Znf_CHCC"/>
</dbReference>
<protein>
    <submittedName>
        <fullName evidence="2">NADH dehydrogenase</fullName>
    </submittedName>
</protein>
<accession>A0A0U2LG59</accession>
<dbReference type="PANTHER" id="PTHR13156">
    <property type="entry name" value="NADH-UBIQUINONE OXIDOREDUCTASE 13 KD-A SUBUNIT"/>
    <property type="match status" value="1"/>
</dbReference>
<dbReference type="AlphaFoldDB" id="A0A0U2LG59"/>
<dbReference type="Pfam" id="PF10276">
    <property type="entry name" value="zf-CHCC"/>
    <property type="match status" value="1"/>
</dbReference>
<dbReference type="Gene3D" id="2.60.260.40">
    <property type="entry name" value="q5lls5 like domains"/>
    <property type="match status" value="1"/>
</dbReference>
<evidence type="ECO:0000259" key="1">
    <source>
        <dbReference type="Pfam" id="PF10276"/>
    </source>
</evidence>